<evidence type="ECO:0000256" key="6">
    <source>
        <dbReference type="ARBA" id="ARBA00023033"/>
    </source>
</evidence>
<dbReference type="GO" id="GO:0036199">
    <property type="term" value="F:cholest-4-en-3-one 26-monooxygenase activity"/>
    <property type="evidence" value="ECO:0007669"/>
    <property type="project" value="TreeGrafter"/>
</dbReference>
<gene>
    <name evidence="7" type="ORF">IPN02_09475</name>
</gene>
<organism evidence="7 8">
    <name type="scientific">Candidatus Neomicrothrix subdominans</name>
    <dbReference type="NCBI Taxonomy" id="2954438"/>
    <lineage>
        <taxon>Bacteria</taxon>
        <taxon>Bacillati</taxon>
        <taxon>Actinomycetota</taxon>
        <taxon>Acidimicrobiia</taxon>
        <taxon>Acidimicrobiales</taxon>
        <taxon>Microthrixaceae</taxon>
        <taxon>Candidatus Neomicrothrix</taxon>
    </lineage>
</organism>
<dbReference type="PANTHER" id="PTHR46696">
    <property type="entry name" value="P450, PUTATIVE (EUROFUNG)-RELATED"/>
    <property type="match status" value="1"/>
</dbReference>
<dbReference type="FunFam" id="1.10.630.10:FF:000018">
    <property type="entry name" value="Cytochrome P450 monooxygenase"/>
    <property type="match status" value="1"/>
</dbReference>
<keyword evidence="5" id="KW-0408">Iron</keyword>
<comment type="similarity">
    <text evidence="1">Belongs to the cytochrome P450 family.</text>
</comment>
<accession>A0A936NB77</accession>
<dbReference type="PRINTS" id="PR00359">
    <property type="entry name" value="BP450"/>
</dbReference>
<dbReference type="InterPro" id="IPR036396">
    <property type="entry name" value="Cyt_P450_sf"/>
</dbReference>
<evidence type="ECO:0000256" key="2">
    <source>
        <dbReference type="ARBA" id="ARBA00022617"/>
    </source>
</evidence>
<dbReference type="GO" id="GO:0006707">
    <property type="term" value="P:cholesterol catabolic process"/>
    <property type="evidence" value="ECO:0007669"/>
    <property type="project" value="TreeGrafter"/>
</dbReference>
<evidence type="ECO:0000313" key="8">
    <source>
        <dbReference type="Proteomes" id="UP000727993"/>
    </source>
</evidence>
<evidence type="ECO:0000256" key="4">
    <source>
        <dbReference type="ARBA" id="ARBA00023002"/>
    </source>
</evidence>
<dbReference type="GO" id="GO:0020037">
    <property type="term" value="F:heme binding"/>
    <property type="evidence" value="ECO:0007669"/>
    <property type="project" value="InterPro"/>
</dbReference>
<keyword evidence="4" id="KW-0560">Oxidoreductase</keyword>
<dbReference type="PANTHER" id="PTHR46696:SF4">
    <property type="entry name" value="BIOTIN BIOSYNTHESIS CYTOCHROME P450"/>
    <property type="match status" value="1"/>
</dbReference>
<keyword evidence="3" id="KW-0479">Metal-binding</keyword>
<dbReference type="Proteomes" id="UP000727993">
    <property type="component" value="Unassembled WGS sequence"/>
</dbReference>
<dbReference type="SUPFAM" id="SSF48264">
    <property type="entry name" value="Cytochrome P450"/>
    <property type="match status" value="1"/>
</dbReference>
<dbReference type="Gene3D" id="1.10.630.10">
    <property type="entry name" value="Cytochrome P450"/>
    <property type="match status" value="1"/>
</dbReference>
<sequence>MTELDAPEIDLLNLDRFADGVPHDWFTWLRANDPVHHHAEPDGPGFWVITKLEDVITCSRDFATFSSAAALGGVVGLPEPGPDEEDHSEVTGSLLLYMDPPGHTRYRRLVNRGFTPRMIAKMEGHIRDLTAENLDETLPRGEVDFVVDVAAELPLKVIAELIGVPREDRHKIFDWSNRLVAGGDDEEYKVSEDRLAEAQVEMFLYAQKLAEAHRTNPGDDIIDALLNAEIDGESLSETDFNMFFVLLSVAGNETTRNAISHGLNAFLQNPDQWALLVSDPDRYIAGAVEEILRWATPVMYFRRNATADFELRGKTIKAGDKISLWYVSANRDEEVFDDPFRFDITRDPNPHVAFGGGGPHFCLGAQLAKMEIRVLFEELVRRAPRIEALGPPDPLRSNWIGGIKHLPVHFVDPT</sequence>
<dbReference type="InterPro" id="IPR002397">
    <property type="entry name" value="Cyt_P450_B"/>
</dbReference>
<protein>
    <submittedName>
        <fullName evidence="7">Cytochrome P450</fullName>
    </submittedName>
</protein>
<proteinExistence type="inferred from homology"/>
<dbReference type="GO" id="GO:0005506">
    <property type="term" value="F:iron ion binding"/>
    <property type="evidence" value="ECO:0007669"/>
    <property type="project" value="InterPro"/>
</dbReference>
<evidence type="ECO:0000256" key="3">
    <source>
        <dbReference type="ARBA" id="ARBA00022723"/>
    </source>
</evidence>
<dbReference type="EMBL" id="JADJZA010000006">
    <property type="protein sequence ID" value="MBK9297048.1"/>
    <property type="molecule type" value="Genomic_DNA"/>
</dbReference>
<evidence type="ECO:0000256" key="1">
    <source>
        <dbReference type="ARBA" id="ARBA00010617"/>
    </source>
</evidence>
<dbReference type="GO" id="GO:0008395">
    <property type="term" value="F:steroid hydroxylase activity"/>
    <property type="evidence" value="ECO:0007669"/>
    <property type="project" value="TreeGrafter"/>
</dbReference>
<evidence type="ECO:0000256" key="5">
    <source>
        <dbReference type="ARBA" id="ARBA00023004"/>
    </source>
</evidence>
<evidence type="ECO:0000313" key="7">
    <source>
        <dbReference type="EMBL" id="MBK9297048.1"/>
    </source>
</evidence>
<dbReference type="CDD" id="cd11033">
    <property type="entry name" value="CYP142-like"/>
    <property type="match status" value="1"/>
</dbReference>
<comment type="caution">
    <text evidence="7">The sequence shown here is derived from an EMBL/GenBank/DDBJ whole genome shotgun (WGS) entry which is preliminary data.</text>
</comment>
<keyword evidence="2" id="KW-0349">Heme</keyword>
<dbReference type="AlphaFoldDB" id="A0A936NB77"/>
<keyword evidence="6" id="KW-0503">Monooxygenase</keyword>
<dbReference type="InterPro" id="IPR001128">
    <property type="entry name" value="Cyt_P450"/>
</dbReference>
<reference evidence="7 8" key="1">
    <citation type="submission" date="2020-10" db="EMBL/GenBank/DDBJ databases">
        <title>Connecting structure to function with the recovery of over 1000 high-quality activated sludge metagenome-assembled genomes encoding full-length rRNA genes using long-read sequencing.</title>
        <authorList>
            <person name="Singleton C.M."/>
            <person name="Petriglieri F."/>
            <person name="Kristensen J.M."/>
            <person name="Kirkegaard R.H."/>
            <person name="Michaelsen T.Y."/>
            <person name="Andersen M.H."/>
            <person name="Karst S.M."/>
            <person name="Dueholm M.S."/>
            <person name="Nielsen P.H."/>
            <person name="Albertsen M."/>
        </authorList>
    </citation>
    <scope>NUCLEOTIDE SEQUENCE [LARGE SCALE GENOMIC DNA]</scope>
    <source>
        <strain evidence="7">Lyne_18-Q3-R50-59_MAXAC.006</strain>
    </source>
</reference>
<dbReference type="Pfam" id="PF00067">
    <property type="entry name" value="p450"/>
    <property type="match status" value="1"/>
</dbReference>
<name>A0A936NB77_9ACTN</name>